<reference evidence="2 3" key="1">
    <citation type="submission" date="2019-05" db="EMBL/GenBank/DDBJ databases">
        <title>Another draft genome of Portunus trituberculatus and its Hox gene families provides insights of decapod evolution.</title>
        <authorList>
            <person name="Jeong J.-H."/>
            <person name="Song I."/>
            <person name="Kim S."/>
            <person name="Choi T."/>
            <person name="Kim D."/>
            <person name="Ryu S."/>
            <person name="Kim W."/>
        </authorList>
    </citation>
    <scope>NUCLEOTIDE SEQUENCE [LARGE SCALE GENOMIC DNA]</scope>
    <source>
        <tissue evidence="2">Muscle</tissue>
    </source>
</reference>
<dbReference type="EMBL" id="VSRR010127996">
    <property type="protein sequence ID" value="MPD01633.1"/>
    <property type="molecule type" value="Genomic_DNA"/>
</dbReference>
<evidence type="ECO:0000313" key="3">
    <source>
        <dbReference type="Proteomes" id="UP000324222"/>
    </source>
</evidence>
<dbReference type="AlphaFoldDB" id="A0A5B7JZS2"/>
<accession>A0A5B7JZS2</accession>
<sequence length="78" mass="9114">MWNDLSHTRNDRPSCVATPQGNTSGKKKYLKYIIPKEKVNVRRKEYTRGELKEWCISSGQHRHYQRVSNGESDHNTAP</sequence>
<proteinExistence type="predicted"/>
<protein>
    <submittedName>
        <fullName evidence="2">Uncharacterized protein</fullName>
    </submittedName>
</protein>
<name>A0A5B7JZS2_PORTR</name>
<evidence type="ECO:0000313" key="2">
    <source>
        <dbReference type="EMBL" id="MPD01633.1"/>
    </source>
</evidence>
<organism evidence="2 3">
    <name type="scientific">Portunus trituberculatus</name>
    <name type="common">Swimming crab</name>
    <name type="synonym">Neptunus trituberculatus</name>
    <dbReference type="NCBI Taxonomy" id="210409"/>
    <lineage>
        <taxon>Eukaryota</taxon>
        <taxon>Metazoa</taxon>
        <taxon>Ecdysozoa</taxon>
        <taxon>Arthropoda</taxon>
        <taxon>Crustacea</taxon>
        <taxon>Multicrustacea</taxon>
        <taxon>Malacostraca</taxon>
        <taxon>Eumalacostraca</taxon>
        <taxon>Eucarida</taxon>
        <taxon>Decapoda</taxon>
        <taxon>Pleocyemata</taxon>
        <taxon>Brachyura</taxon>
        <taxon>Eubrachyura</taxon>
        <taxon>Portunoidea</taxon>
        <taxon>Portunidae</taxon>
        <taxon>Portuninae</taxon>
        <taxon>Portunus</taxon>
    </lineage>
</organism>
<gene>
    <name evidence="2" type="ORF">E2C01_097169</name>
</gene>
<dbReference type="Proteomes" id="UP000324222">
    <property type="component" value="Unassembled WGS sequence"/>
</dbReference>
<evidence type="ECO:0000256" key="1">
    <source>
        <dbReference type="SAM" id="MobiDB-lite"/>
    </source>
</evidence>
<feature type="compositionally biased region" description="Basic and acidic residues" evidence="1">
    <location>
        <begin position="1"/>
        <end position="12"/>
    </location>
</feature>
<comment type="caution">
    <text evidence="2">The sequence shown here is derived from an EMBL/GenBank/DDBJ whole genome shotgun (WGS) entry which is preliminary data.</text>
</comment>
<feature type="region of interest" description="Disordered" evidence="1">
    <location>
        <begin position="1"/>
        <end position="24"/>
    </location>
</feature>
<keyword evidence="3" id="KW-1185">Reference proteome</keyword>